<feature type="transmembrane region" description="Helical" evidence="1">
    <location>
        <begin position="12"/>
        <end position="33"/>
    </location>
</feature>
<organism evidence="2 3">
    <name type="scientific">Celeribacter marinus</name>
    <dbReference type="NCBI Taxonomy" id="1397108"/>
    <lineage>
        <taxon>Bacteria</taxon>
        <taxon>Pseudomonadati</taxon>
        <taxon>Pseudomonadota</taxon>
        <taxon>Alphaproteobacteria</taxon>
        <taxon>Rhodobacterales</taxon>
        <taxon>Roseobacteraceae</taxon>
        <taxon>Celeribacter</taxon>
    </lineage>
</organism>
<gene>
    <name evidence="2" type="ORF">IMCC12053_901</name>
</gene>
<protein>
    <submittedName>
        <fullName evidence="2">Uncharacterized protein</fullName>
    </submittedName>
</protein>
<name>A0A0P0A8H3_9RHOB</name>
<reference evidence="2 3" key="1">
    <citation type="submission" date="2015-05" db="EMBL/GenBank/DDBJ databases">
        <authorList>
            <person name="Wang D.B."/>
            <person name="Wang M."/>
        </authorList>
    </citation>
    <scope>NUCLEOTIDE SEQUENCE [LARGE SCALE GENOMIC DNA]</scope>
    <source>
        <strain evidence="2 3">IMCC 12053</strain>
    </source>
</reference>
<evidence type="ECO:0000256" key="1">
    <source>
        <dbReference type="SAM" id="Phobius"/>
    </source>
</evidence>
<dbReference type="RefSeq" id="WP_074906085.1">
    <property type="nucleotide sequence ID" value="NZ_CP012023.1"/>
</dbReference>
<keyword evidence="1" id="KW-0472">Membrane</keyword>
<dbReference type="PATRIC" id="fig|1397108.4.peg.930"/>
<feature type="transmembrane region" description="Helical" evidence="1">
    <location>
        <begin position="39"/>
        <end position="58"/>
    </location>
</feature>
<sequence>MRETFILYPSPIRRWFSTAMMLCLGALLVYVALTTGTMVLFWKLVLAVFGFASLFSAMRVWNATATHLVLTQDALEEAEGRVLCRIDDIEKVERGAFALKPSNGFVVVLKSKTQLTWAPGLWWRFGRRVGVGGVTPAGETKAMADILASRLLSDTPIA</sequence>
<evidence type="ECO:0000313" key="2">
    <source>
        <dbReference type="EMBL" id="ALI54849.1"/>
    </source>
</evidence>
<keyword evidence="3" id="KW-1185">Reference proteome</keyword>
<evidence type="ECO:0000313" key="3">
    <source>
        <dbReference type="Proteomes" id="UP000064920"/>
    </source>
</evidence>
<dbReference type="Proteomes" id="UP000064920">
    <property type="component" value="Chromosome"/>
</dbReference>
<dbReference type="AlphaFoldDB" id="A0A0P0A8H3"/>
<proteinExistence type="predicted"/>
<dbReference type="EMBL" id="CP012023">
    <property type="protein sequence ID" value="ALI54849.1"/>
    <property type="molecule type" value="Genomic_DNA"/>
</dbReference>
<keyword evidence="1" id="KW-1133">Transmembrane helix</keyword>
<dbReference type="KEGG" id="cmar:IMCC12053_901"/>
<accession>A0A0P0A8H3</accession>
<keyword evidence="1" id="KW-0812">Transmembrane</keyword>
<dbReference type="STRING" id="1397108.IMCC12053_901"/>